<name>A0ABW2ANQ5_9MICO</name>
<keyword evidence="2" id="KW-0472">Membrane</keyword>
<keyword evidence="4" id="KW-1185">Reference proteome</keyword>
<dbReference type="Proteomes" id="UP001596356">
    <property type="component" value="Unassembled WGS sequence"/>
</dbReference>
<keyword evidence="2" id="KW-1133">Transmembrane helix</keyword>
<organism evidence="3 4">
    <name type="scientific">Branchiibius cervicis</name>
    <dbReference type="NCBI Taxonomy" id="908252"/>
    <lineage>
        <taxon>Bacteria</taxon>
        <taxon>Bacillati</taxon>
        <taxon>Actinomycetota</taxon>
        <taxon>Actinomycetes</taxon>
        <taxon>Micrococcales</taxon>
        <taxon>Dermacoccaceae</taxon>
        <taxon>Branchiibius</taxon>
    </lineage>
</organism>
<sequence length="72" mass="7749">MNAQSPLPMAGIDEPTGHPIGIALGFFGLALFFIAIFAVMAYVGHRRRLRNGPPPPPVYPILGKPGEPQKKN</sequence>
<accession>A0ABW2ANQ5</accession>
<keyword evidence="2" id="KW-0812">Transmembrane</keyword>
<dbReference type="EMBL" id="JBHSWJ010000002">
    <property type="protein sequence ID" value="MFC6712690.1"/>
    <property type="molecule type" value="Genomic_DNA"/>
</dbReference>
<feature type="region of interest" description="Disordered" evidence="1">
    <location>
        <begin position="48"/>
        <end position="72"/>
    </location>
</feature>
<dbReference type="RefSeq" id="WP_377820160.1">
    <property type="nucleotide sequence ID" value="NZ_JBHSWJ010000002.1"/>
</dbReference>
<protein>
    <submittedName>
        <fullName evidence="3">Uncharacterized protein</fullName>
    </submittedName>
</protein>
<evidence type="ECO:0000256" key="1">
    <source>
        <dbReference type="SAM" id="MobiDB-lite"/>
    </source>
</evidence>
<evidence type="ECO:0000313" key="4">
    <source>
        <dbReference type="Proteomes" id="UP001596356"/>
    </source>
</evidence>
<evidence type="ECO:0000313" key="3">
    <source>
        <dbReference type="EMBL" id="MFC6712690.1"/>
    </source>
</evidence>
<proteinExistence type="predicted"/>
<reference evidence="4" key="1">
    <citation type="journal article" date="2019" name="Int. J. Syst. Evol. Microbiol.">
        <title>The Global Catalogue of Microorganisms (GCM) 10K type strain sequencing project: providing services to taxonomists for standard genome sequencing and annotation.</title>
        <authorList>
            <consortium name="The Broad Institute Genomics Platform"/>
            <consortium name="The Broad Institute Genome Sequencing Center for Infectious Disease"/>
            <person name="Wu L."/>
            <person name="Ma J."/>
        </authorList>
    </citation>
    <scope>NUCLEOTIDE SEQUENCE [LARGE SCALE GENOMIC DNA]</scope>
    <source>
        <strain evidence="4">NBRC 106593</strain>
    </source>
</reference>
<gene>
    <name evidence="3" type="ORF">ACFQBT_02015</name>
</gene>
<feature type="transmembrane region" description="Helical" evidence="2">
    <location>
        <begin position="20"/>
        <end position="43"/>
    </location>
</feature>
<comment type="caution">
    <text evidence="3">The sequence shown here is derived from an EMBL/GenBank/DDBJ whole genome shotgun (WGS) entry which is preliminary data.</text>
</comment>
<evidence type="ECO:0000256" key="2">
    <source>
        <dbReference type="SAM" id="Phobius"/>
    </source>
</evidence>